<dbReference type="EMBL" id="JBGUAW010000005">
    <property type="protein sequence ID" value="MFA9460806.1"/>
    <property type="molecule type" value="Genomic_DNA"/>
</dbReference>
<accession>A0ABV4TXE7</accession>
<gene>
    <name evidence="2" type="ORF">ACERLL_08205</name>
</gene>
<organism evidence="2 3">
    <name type="scientific">Thiohalorhabdus methylotrophus</name>
    <dbReference type="NCBI Taxonomy" id="3242694"/>
    <lineage>
        <taxon>Bacteria</taxon>
        <taxon>Pseudomonadati</taxon>
        <taxon>Pseudomonadota</taxon>
        <taxon>Gammaproteobacteria</taxon>
        <taxon>Thiohalorhabdales</taxon>
        <taxon>Thiohalorhabdaceae</taxon>
        <taxon>Thiohalorhabdus</taxon>
    </lineage>
</organism>
<evidence type="ECO:0000256" key="1">
    <source>
        <dbReference type="SAM" id="MobiDB-lite"/>
    </source>
</evidence>
<proteinExistence type="predicted"/>
<dbReference type="PROSITE" id="PS51257">
    <property type="entry name" value="PROKAR_LIPOPROTEIN"/>
    <property type="match status" value="1"/>
</dbReference>
<feature type="compositionally biased region" description="Basic and acidic residues" evidence="1">
    <location>
        <begin position="176"/>
        <end position="187"/>
    </location>
</feature>
<feature type="region of interest" description="Disordered" evidence="1">
    <location>
        <begin position="176"/>
        <end position="198"/>
    </location>
</feature>
<dbReference type="Proteomes" id="UP001575181">
    <property type="component" value="Unassembled WGS sequence"/>
</dbReference>
<reference evidence="2 3" key="1">
    <citation type="submission" date="2024-08" db="EMBL/GenBank/DDBJ databases">
        <title>Whole-genome sequencing of halo(alkali)philic microorganisms from hypersaline lakes.</title>
        <authorList>
            <person name="Sorokin D.Y."/>
            <person name="Merkel A.Y."/>
            <person name="Messina E."/>
            <person name="Yakimov M."/>
        </authorList>
    </citation>
    <scope>NUCLEOTIDE SEQUENCE [LARGE SCALE GENOMIC DNA]</scope>
    <source>
        <strain evidence="2 3">Cl-TMA</strain>
    </source>
</reference>
<keyword evidence="3" id="KW-1185">Reference proteome</keyword>
<evidence type="ECO:0000313" key="2">
    <source>
        <dbReference type="EMBL" id="MFA9460806.1"/>
    </source>
</evidence>
<name>A0ABV4TXE7_9GAMM</name>
<sequence>MACAGRWMLGLMVAGLLAGCGGGPRYVAQPAPDNLPAEWRDLVAEANGENWLVLGFGKAEEEEGAGPLAGRSRAESKARADLARRVKSRIGHLRAELGPGLTEGEDASLDKADLEAILKRGGDIAVNQSRIIRRDRSPEGVWQALARTGLAKGLREAARNRQLPGPMVDRVMRQAREALGSREKGANDADTGTGEAAG</sequence>
<evidence type="ECO:0000313" key="3">
    <source>
        <dbReference type="Proteomes" id="UP001575181"/>
    </source>
</evidence>
<comment type="caution">
    <text evidence="2">The sequence shown here is derived from an EMBL/GenBank/DDBJ whole genome shotgun (WGS) entry which is preliminary data.</text>
</comment>
<evidence type="ECO:0008006" key="4">
    <source>
        <dbReference type="Google" id="ProtNLM"/>
    </source>
</evidence>
<dbReference type="RefSeq" id="WP_373655593.1">
    <property type="nucleotide sequence ID" value="NZ_JBGUAW010000005.1"/>
</dbReference>
<protein>
    <recommendedName>
        <fullName evidence="4">LPP20 lipoprotein</fullName>
    </recommendedName>
</protein>